<protein>
    <submittedName>
        <fullName evidence="2">Uncharacterized protein</fullName>
    </submittedName>
</protein>
<dbReference type="Proteomes" id="UP000265515">
    <property type="component" value="Unassembled WGS sequence"/>
</dbReference>
<dbReference type="Gramene" id="GBG66376">
    <property type="protein sequence ID" value="GBG66376"/>
    <property type="gene ID" value="CBR_g60028"/>
</dbReference>
<feature type="compositionally biased region" description="Acidic residues" evidence="1">
    <location>
        <begin position="366"/>
        <end position="375"/>
    </location>
</feature>
<feature type="compositionally biased region" description="Basic and acidic residues" evidence="1">
    <location>
        <begin position="409"/>
        <end position="421"/>
    </location>
</feature>
<dbReference type="AlphaFoldDB" id="A0A388K8N8"/>
<feature type="region of interest" description="Disordered" evidence="1">
    <location>
        <begin position="348"/>
        <end position="424"/>
    </location>
</feature>
<dbReference type="EMBL" id="BFEA01000073">
    <property type="protein sequence ID" value="GBG66376.1"/>
    <property type="molecule type" value="Genomic_DNA"/>
</dbReference>
<accession>A0A388K8N8</accession>
<evidence type="ECO:0000256" key="1">
    <source>
        <dbReference type="SAM" id="MobiDB-lite"/>
    </source>
</evidence>
<feature type="compositionally biased region" description="Basic and acidic residues" evidence="1">
    <location>
        <begin position="53"/>
        <end position="69"/>
    </location>
</feature>
<feature type="compositionally biased region" description="Polar residues" evidence="1">
    <location>
        <begin position="1"/>
        <end position="23"/>
    </location>
</feature>
<comment type="caution">
    <text evidence="2">The sequence shown here is derived from an EMBL/GenBank/DDBJ whole genome shotgun (WGS) entry which is preliminary data.</text>
</comment>
<proteinExistence type="predicted"/>
<gene>
    <name evidence="2" type="ORF">CBR_g60028</name>
</gene>
<keyword evidence="3" id="KW-1185">Reference proteome</keyword>
<feature type="region of interest" description="Disordered" evidence="1">
    <location>
        <begin position="107"/>
        <end position="128"/>
    </location>
</feature>
<feature type="region of interest" description="Disordered" evidence="1">
    <location>
        <begin position="1"/>
        <end position="82"/>
    </location>
</feature>
<sequence>MRTTTFPKSSNPEVFITGGNSRMPQKYDTHAKRKAMGTSNTTQYDTNITSKAGAEHSERSKKSGNDERSMNLGSEHPWDDHPVLHEVERERSQENTLDDAEKMVVEGNGDNCRVDGDGSRRGQSGRPINLTFRDLEDDNVTGDSKGDLVESTFVRKRIRRAKTNVLDSPGVPEPTLGNNRVKRQPDAGETGTQILRALNALHAEALASLEFCAPLAGRARVRDSCSQSQCSGRERDVCATSQPQNLAGVIVVPDDKDEPARALNPRAYLGKWFEDAKKVGIQNVFTEVFFEMFVKSVTAGNATKAARHFTQPKYCKIAGMRVLADIWNNTGYTFMDKSARRVQRWMADEGIRDTRSTTDGQRPQADEAEGDEMQDFLDAQEGGKGGVDEAGMASRPELERARRDKRKVGKEDVDVRDTAREKRARPTTIDELYAKEKLSEFTDAWLQWIYAKGLSFNAFRVPEFQRVRQAAERVPHNVRF</sequence>
<name>A0A388K8N8_CHABU</name>
<reference evidence="2 3" key="1">
    <citation type="journal article" date="2018" name="Cell">
        <title>The Chara Genome: Secondary Complexity and Implications for Plant Terrestrialization.</title>
        <authorList>
            <person name="Nishiyama T."/>
            <person name="Sakayama H."/>
            <person name="Vries J.D."/>
            <person name="Buschmann H."/>
            <person name="Saint-Marcoux D."/>
            <person name="Ullrich K.K."/>
            <person name="Haas F.B."/>
            <person name="Vanderstraeten L."/>
            <person name="Becker D."/>
            <person name="Lang D."/>
            <person name="Vosolsobe S."/>
            <person name="Rombauts S."/>
            <person name="Wilhelmsson P.K.I."/>
            <person name="Janitza P."/>
            <person name="Kern R."/>
            <person name="Heyl A."/>
            <person name="Rumpler F."/>
            <person name="Villalobos L.I.A.C."/>
            <person name="Clay J.M."/>
            <person name="Skokan R."/>
            <person name="Toyoda A."/>
            <person name="Suzuki Y."/>
            <person name="Kagoshima H."/>
            <person name="Schijlen E."/>
            <person name="Tajeshwar N."/>
            <person name="Catarino B."/>
            <person name="Hetherington A.J."/>
            <person name="Saltykova A."/>
            <person name="Bonnot C."/>
            <person name="Breuninger H."/>
            <person name="Symeonidi A."/>
            <person name="Radhakrishnan G.V."/>
            <person name="Van Nieuwerburgh F."/>
            <person name="Deforce D."/>
            <person name="Chang C."/>
            <person name="Karol K.G."/>
            <person name="Hedrich R."/>
            <person name="Ulvskov P."/>
            <person name="Glockner G."/>
            <person name="Delwiche C.F."/>
            <person name="Petrasek J."/>
            <person name="Van de Peer Y."/>
            <person name="Friml J."/>
            <person name="Beilby M."/>
            <person name="Dolan L."/>
            <person name="Kohara Y."/>
            <person name="Sugano S."/>
            <person name="Fujiyama A."/>
            <person name="Delaux P.-M."/>
            <person name="Quint M."/>
            <person name="TheiBen G."/>
            <person name="Hagemann M."/>
            <person name="Harholt J."/>
            <person name="Dunand C."/>
            <person name="Zachgo S."/>
            <person name="Langdale J."/>
            <person name="Maumus F."/>
            <person name="Straeten D.V.D."/>
            <person name="Gould S.B."/>
            <person name="Rensing S.A."/>
        </authorList>
    </citation>
    <scope>NUCLEOTIDE SEQUENCE [LARGE SCALE GENOMIC DNA]</scope>
    <source>
        <strain evidence="2 3">S276</strain>
    </source>
</reference>
<evidence type="ECO:0000313" key="3">
    <source>
        <dbReference type="Proteomes" id="UP000265515"/>
    </source>
</evidence>
<evidence type="ECO:0000313" key="2">
    <source>
        <dbReference type="EMBL" id="GBG66376.1"/>
    </source>
</evidence>
<organism evidence="2 3">
    <name type="scientific">Chara braunii</name>
    <name type="common">Braun's stonewort</name>
    <dbReference type="NCBI Taxonomy" id="69332"/>
    <lineage>
        <taxon>Eukaryota</taxon>
        <taxon>Viridiplantae</taxon>
        <taxon>Streptophyta</taxon>
        <taxon>Charophyceae</taxon>
        <taxon>Charales</taxon>
        <taxon>Characeae</taxon>
        <taxon>Chara</taxon>
    </lineage>
</organism>
<feature type="compositionally biased region" description="Polar residues" evidence="1">
    <location>
        <begin position="37"/>
        <end position="50"/>
    </location>
</feature>
<feature type="region of interest" description="Disordered" evidence="1">
    <location>
        <begin position="165"/>
        <end position="186"/>
    </location>
</feature>